<dbReference type="EMBL" id="CAAE01001939">
    <property type="protein sequence ID" value="CAF87250.1"/>
    <property type="molecule type" value="Genomic_DNA"/>
</dbReference>
<protein>
    <submittedName>
        <fullName evidence="1">Chromosome undetermined SCAF1939, whole genome shotgun sequence</fullName>
    </submittedName>
</protein>
<gene>
    <name evidence="1" type="ORF">GSTENG00037528001</name>
</gene>
<sequence length="44" mass="4808">NSWDLLGPGEKPAGAPCSHEKVLCCGQQLRLRGHVSSHFRGKHL</sequence>
<evidence type="ECO:0000313" key="1">
    <source>
        <dbReference type="EMBL" id="CAF87250.1"/>
    </source>
</evidence>
<reference evidence="1" key="1">
    <citation type="journal article" date="2004" name="Nature">
        <title>Genome duplication in the teleost fish Tetraodon nigroviridis reveals the early vertebrate proto-karyotype.</title>
        <authorList>
            <person name="Jaillon O."/>
            <person name="Aury J.-M."/>
            <person name="Brunet F."/>
            <person name="Petit J.-L."/>
            <person name="Stange-Thomann N."/>
            <person name="Mauceli E."/>
            <person name="Bouneau L."/>
            <person name="Fischer C."/>
            <person name="Ozouf-Costaz C."/>
            <person name="Bernot A."/>
            <person name="Nicaud S."/>
            <person name="Jaffe D."/>
            <person name="Fisher S."/>
            <person name="Lutfalla G."/>
            <person name="Dossat C."/>
            <person name="Segurens B."/>
            <person name="Dasilva C."/>
            <person name="Salanoubat M."/>
            <person name="Levy M."/>
            <person name="Boudet N."/>
            <person name="Castellano S."/>
            <person name="Anthouard V."/>
            <person name="Jubin C."/>
            <person name="Castelli V."/>
            <person name="Katinka M."/>
            <person name="Vacherie B."/>
            <person name="Biemont C."/>
            <person name="Skalli Z."/>
            <person name="Cattolico L."/>
            <person name="Poulain J."/>
            <person name="De Berardinis V."/>
            <person name="Cruaud C."/>
            <person name="Duprat S."/>
            <person name="Brottier P."/>
            <person name="Coutanceau J.-P."/>
            <person name="Gouzy J."/>
            <person name="Parra G."/>
            <person name="Lardier G."/>
            <person name="Chapple C."/>
            <person name="McKernan K.J."/>
            <person name="McEwan P."/>
            <person name="Bosak S."/>
            <person name="Kellis M."/>
            <person name="Volff J.-N."/>
            <person name="Guigo R."/>
            <person name="Zody M.C."/>
            <person name="Mesirov J."/>
            <person name="Lindblad-Toh K."/>
            <person name="Birren B."/>
            <person name="Nusbaum C."/>
            <person name="Kahn D."/>
            <person name="Robinson-Rechavi M."/>
            <person name="Laudet V."/>
            <person name="Schachter V."/>
            <person name="Quetier F."/>
            <person name="Saurin W."/>
            <person name="Scarpelli C."/>
            <person name="Wincker P."/>
            <person name="Lander E.S."/>
            <person name="Weissenbach J."/>
            <person name="Roest Crollius H."/>
        </authorList>
    </citation>
    <scope>NUCLEOTIDE SEQUENCE [LARGE SCALE GENOMIC DNA]</scope>
</reference>
<dbReference type="KEGG" id="tng:GSTEN00037528G001"/>
<feature type="non-terminal residue" evidence="1">
    <location>
        <position position="1"/>
    </location>
</feature>
<dbReference type="AlphaFoldDB" id="Q4TIN2"/>
<organism evidence="1">
    <name type="scientific">Tetraodon nigroviridis</name>
    <name type="common">Spotted green pufferfish</name>
    <name type="synonym">Chelonodon nigroviridis</name>
    <dbReference type="NCBI Taxonomy" id="99883"/>
    <lineage>
        <taxon>Eukaryota</taxon>
        <taxon>Metazoa</taxon>
        <taxon>Chordata</taxon>
        <taxon>Craniata</taxon>
        <taxon>Vertebrata</taxon>
        <taxon>Euteleostomi</taxon>
        <taxon>Actinopterygii</taxon>
        <taxon>Neopterygii</taxon>
        <taxon>Teleostei</taxon>
        <taxon>Neoteleostei</taxon>
        <taxon>Acanthomorphata</taxon>
        <taxon>Eupercaria</taxon>
        <taxon>Tetraodontiformes</taxon>
        <taxon>Tetradontoidea</taxon>
        <taxon>Tetraodontidae</taxon>
        <taxon>Tetraodon</taxon>
    </lineage>
</organism>
<name>Q4TIN2_TETNG</name>
<proteinExistence type="predicted"/>
<reference evidence="1" key="2">
    <citation type="submission" date="2004-02" db="EMBL/GenBank/DDBJ databases">
        <authorList>
            <consortium name="Genoscope"/>
            <consortium name="Whitehead Institute Centre for Genome Research"/>
        </authorList>
    </citation>
    <scope>NUCLEOTIDE SEQUENCE</scope>
</reference>
<accession>Q4TIN2</accession>